<accession>A0ACC3A5Z7</accession>
<protein>
    <submittedName>
        <fullName evidence="1">Uncharacterized protein</fullName>
    </submittedName>
</protein>
<evidence type="ECO:0000313" key="1">
    <source>
        <dbReference type="EMBL" id="KAJ9655832.1"/>
    </source>
</evidence>
<evidence type="ECO:0000313" key="2">
    <source>
        <dbReference type="Proteomes" id="UP001172386"/>
    </source>
</evidence>
<keyword evidence="2" id="KW-1185">Reference proteome</keyword>
<dbReference type="EMBL" id="JAPDRQ010000088">
    <property type="protein sequence ID" value="KAJ9655832.1"/>
    <property type="molecule type" value="Genomic_DNA"/>
</dbReference>
<gene>
    <name evidence="1" type="ORF">H2198_005369</name>
</gene>
<sequence length="153" mass="17064">MCHTITTKSVHCDNASHSTVQDVPCEKTLLKTLKSASLDAWTKLIKCSQKNRPIISLVAEECQGCKNAPSKPPNDPWDWSQDESLGWADIKNDDRTTETLEEEDEDDISRCAGDPMALDREYDDKMQSSDAFEDDRAFTTEVEADTDSGDLSS</sequence>
<dbReference type="Proteomes" id="UP001172386">
    <property type="component" value="Unassembled WGS sequence"/>
</dbReference>
<reference evidence="1" key="1">
    <citation type="submission" date="2022-10" db="EMBL/GenBank/DDBJ databases">
        <title>Culturing micro-colonial fungi from biological soil crusts in the Mojave desert and describing Neophaeococcomyces mojavensis, and introducing the new genera and species Taxawa tesnikishii.</title>
        <authorList>
            <person name="Kurbessoian T."/>
            <person name="Stajich J.E."/>
        </authorList>
    </citation>
    <scope>NUCLEOTIDE SEQUENCE</scope>
    <source>
        <strain evidence="1">JES_112</strain>
    </source>
</reference>
<name>A0ACC3A5Z7_9EURO</name>
<organism evidence="1 2">
    <name type="scientific">Neophaeococcomyces mojaviensis</name>
    <dbReference type="NCBI Taxonomy" id="3383035"/>
    <lineage>
        <taxon>Eukaryota</taxon>
        <taxon>Fungi</taxon>
        <taxon>Dikarya</taxon>
        <taxon>Ascomycota</taxon>
        <taxon>Pezizomycotina</taxon>
        <taxon>Eurotiomycetes</taxon>
        <taxon>Chaetothyriomycetidae</taxon>
        <taxon>Chaetothyriales</taxon>
        <taxon>Chaetothyriales incertae sedis</taxon>
        <taxon>Neophaeococcomyces</taxon>
    </lineage>
</organism>
<proteinExistence type="predicted"/>
<comment type="caution">
    <text evidence="1">The sequence shown here is derived from an EMBL/GenBank/DDBJ whole genome shotgun (WGS) entry which is preliminary data.</text>
</comment>